<protein>
    <submittedName>
        <fullName evidence="1">Methyltransferase</fullName>
    </submittedName>
</protein>
<dbReference type="CDD" id="cd02440">
    <property type="entry name" value="AdoMet_MTases"/>
    <property type="match status" value="1"/>
</dbReference>
<keyword evidence="1" id="KW-0489">Methyltransferase</keyword>
<dbReference type="GO" id="GO:0008168">
    <property type="term" value="F:methyltransferase activity"/>
    <property type="evidence" value="ECO:0007669"/>
    <property type="project" value="UniProtKB-KW"/>
</dbReference>
<dbReference type="Gene3D" id="3.40.50.150">
    <property type="entry name" value="Vaccinia Virus protein VP39"/>
    <property type="match status" value="1"/>
</dbReference>
<sequence>MTEPTYEFSPSETHGLTEYTPHISVRAAGRLWRLTRAADLEQLWDAMTAEPDDFEDERLPYWTELWPSSIALAGWLAQQQSAIAGRPCLDMGCGLGLTAMVGQWLGANMTAMDYEEDALRFAARNAALNGVPQPLWTVMDWRRPAVRARSMQRIWGGDIMYEKRFVAPVLRFLDHALAPDGAAWVAEPGRTVYDAFLHALQSGGWQGRRVYRETVEPLYAQPVPVTVHVWEICRRA</sequence>
<organism evidence="1 2">
    <name type="scientific">Desulfovibrio desulfuricans</name>
    <dbReference type="NCBI Taxonomy" id="876"/>
    <lineage>
        <taxon>Bacteria</taxon>
        <taxon>Pseudomonadati</taxon>
        <taxon>Thermodesulfobacteriota</taxon>
        <taxon>Desulfovibrionia</taxon>
        <taxon>Desulfovibrionales</taxon>
        <taxon>Desulfovibrionaceae</taxon>
        <taxon>Desulfovibrio</taxon>
    </lineage>
</organism>
<dbReference type="InterPro" id="IPR029063">
    <property type="entry name" value="SAM-dependent_MTases_sf"/>
</dbReference>
<dbReference type="GO" id="GO:0032259">
    <property type="term" value="P:methylation"/>
    <property type="evidence" value="ECO:0007669"/>
    <property type="project" value="UniProtKB-KW"/>
</dbReference>
<accession>A0A4P7UNR3</accession>
<dbReference type="InterPro" id="IPR019410">
    <property type="entry name" value="Methyltransf_16"/>
</dbReference>
<dbReference type="PANTHER" id="PTHR14614">
    <property type="entry name" value="HEPATOCELLULAR CARCINOMA-ASSOCIATED ANTIGEN"/>
    <property type="match status" value="1"/>
</dbReference>
<dbReference type="SUPFAM" id="SSF53335">
    <property type="entry name" value="S-adenosyl-L-methionine-dependent methyltransferases"/>
    <property type="match status" value="1"/>
</dbReference>
<reference evidence="1 2" key="1">
    <citation type="submission" date="2019-02" db="EMBL/GenBank/DDBJ databases">
        <title>Complete Genome Sequence of Desulfovibrio desulfuricans IC1, a Sulfonate Utilizing Anaerobe.</title>
        <authorList>
            <person name="Day L.A."/>
            <person name="De Leon K.B."/>
            <person name="Wall J.D."/>
        </authorList>
    </citation>
    <scope>NUCLEOTIDE SEQUENCE [LARGE SCALE GENOMIC DNA]</scope>
    <source>
        <strain evidence="1 2">IC1</strain>
    </source>
</reference>
<evidence type="ECO:0000313" key="1">
    <source>
        <dbReference type="EMBL" id="QCC85232.1"/>
    </source>
</evidence>
<dbReference type="Proteomes" id="UP000297065">
    <property type="component" value="Chromosome"/>
</dbReference>
<dbReference type="PANTHER" id="PTHR14614:SF132">
    <property type="entry name" value="PROTEIN-LYSINE METHYLTRANSFERASE C42C1.13"/>
    <property type="match status" value="1"/>
</dbReference>
<dbReference type="EMBL" id="CP036295">
    <property type="protein sequence ID" value="QCC85232.1"/>
    <property type="molecule type" value="Genomic_DNA"/>
</dbReference>
<dbReference type="Pfam" id="PF06325">
    <property type="entry name" value="PrmA"/>
    <property type="match status" value="1"/>
</dbReference>
<dbReference type="AlphaFoldDB" id="A0A4P7UNR3"/>
<keyword evidence="1" id="KW-0808">Transferase</keyword>
<proteinExistence type="predicted"/>
<dbReference type="OrthoDB" id="264333at2"/>
<name>A0A4P7UNR3_DESDE</name>
<dbReference type="RefSeq" id="WP_136399412.1">
    <property type="nucleotide sequence ID" value="NZ_CP036295.1"/>
</dbReference>
<gene>
    <name evidence="1" type="ORF">DDIC_04925</name>
</gene>
<evidence type="ECO:0000313" key="2">
    <source>
        <dbReference type="Proteomes" id="UP000297065"/>
    </source>
</evidence>